<comment type="subcellular location">
    <subcellularLocation>
        <location evidence="1">Nucleus</location>
    </subcellularLocation>
</comment>
<accession>G1KNV9</accession>
<reference evidence="12 13" key="1">
    <citation type="submission" date="2009-12" db="EMBL/GenBank/DDBJ databases">
        <title>The Genome Sequence of Anolis carolinensis (Green Anole Lizard).</title>
        <authorList>
            <consortium name="The Genome Sequencing Platform"/>
            <person name="Di Palma F."/>
            <person name="Alfoldi J."/>
            <person name="Heiman D."/>
            <person name="Young S."/>
            <person name="Grabherr M."/>
            <person name="Johnson J."/>
            <person name="Lander E.S."/>
            <person name="Lindblad-Toh K."/>
        </authorList>
    </citation>
    <scope>NUCLEOTIDE SEQUENCE [LARGE SCALE GENOMIC DNA]</scope>
    <source>
        <strain evidence="12 13">JBL SC #1</strain>
    </source>
</reference>
<feature type="compositionally biased region" description="Basic residues" evidence="10">
    <location>
        <begin position="92"/>
        <end position="101"/>
    </location>
</feature>
<evidence type="ECO:0000313" key="13">
    <source>
        <dbReference type="Proteomes" id="UP000001646"/>
    </source>
</evidence>
<proteinExistence type="predicted"/>
<evidence type="ECO:0000256" key="9">
    <source>
        <dbReference type="PROSITE-ProRule" id="PRU00042"/>
    </source>
</evidence>
<feature type="compositionally biased region" description="Polar residues" evidence="10">
    <location>
        <begin position="160"/>
        <end position="169"/>
    </location>
</feature>
<dbReference type="GeneTree" id="ENSGT00940000156172"/>
<dbReference type="InterPro" id="IPR013087">
    <property type="entry name" value="Znf_C2H2_type"/>
</dbReference>
<feature type="compositionally biased region" description="Low complexity" evidence="10">
    <location>
        <begin position="170"/>
        <end position="180"/>
    </location>
</feature>
<dbReference type="PROSITE" id="PS50157">
    <property type="entry name" value="ZINC_FINGER_C2H2_2"/>
    <property type="match status" value="1"/>
</dbReference>
<dbReference type="Bgee" id="ENSACAG00000013504">
    <property type="expression patterns" value="Expressed in testis and 9 other cell types or tissues"/>
</dbReference>
<keyword evidence="13" id="KW-1185">Reference proteome</keyword>
<dbReference type="InParanoid" id="G1KNV9"/>
<organism evidence="12 13">
    <name type="scientific">Anolis carolinensis</name>
    <name type="common">Green anole</name>
    <name type="synonym">American chameleon</name>
    <dbReference type="NCBI Taxonomy" id="28377"/>
    <lineage>
        <taxon>Eukaryota</taxon>
        <taxon>Metazoa</taxon>
        <taxon>Chordata</taxon>
        <taxon>Craniata</taxon>
        <taxon>Vertebrata</taxon>
        <taxon>Euteleostomi</taxon>
        <taxon>Lepidosauria</taxon>
        <taxon>Squamata</taxon>
        <taxon>Bifurcata</taxon>
        <taxon>Unidentata</taxon>
        <taxon>Episquamata</taxon>
        <taxon>Toxicofera</taxon>
        <taxon>Iguania</taxon>
        <taxon>Dactyloidae</taxon>
        <taxon>Anolis</taxon>
    </lineage>
</organism>
<feature type="compositionally biased region" description="Low complexity" evidence="10">
    <location>
        <begin position="363"/>
        <end position="377"/>
    </location>
</feature>
<evidence type="ECO:0000256" key="3">
    <source>
        <dbReference type="ARBA" id="ARBA00022771"/>
    </source>
</evidence>
<keyword evidence="7" id="KW-0804">Transcription</keyword>
<dbReference type="eggNOG" id="ENOG502QTDT">
    <property type="taxonomic scope" value="Eukaryota"/>
</dbReference>
<evidence type="ECO:0000256" key="1">
    <source>
        <dbReference type="ARBA" id="ARBA00004123"/>
    </source>
</evidence>
<feature type="domain" description="C2H2-type" evidence="11">
    <location>
        <begin position="433"/>
        <end position="463"/>
    </location>
</feature>
<gene>
    <name evidence="12" type="primary">ZNF704</name>
</gene>
<evidence type="ECO:0000256" key="7">
    <source>
        <dbReference type="ARBA" id="ARBA00023163"/>
    </source>
</evidence>
<feature type="compositionally biased region" description="Polar residues" evidence="10">
    <location>
        <begin position="595"/>
        <end position="605"/>
    </location>
</feature>
<reference evidence="12" key="2">
    <citation type="submission" date="2025-08" db="UniProtKB">
        <authorList>
            <consortium name="Ensembl"/>
        </authorList>
    </citation>
    <scope>IDENTIFICATION</scope>
</reference>
<dbReference type="AlphaFoldDB" id="G1KNV9"/>
<feature type="compositionally biased region" description="Pro residues" evidence="10">
    <location>
        <begin position="117"/>
        <end position="127"/>
    </location>
</feature>
<evidence type="ECO:0000256" key="2">
    <source>
        <dbReference type="ARBA" id="ARBA00022723"/>
    </source>
</evidence>
<dbReference type="GO" id="GO:0003700">
    <property type="term" value="F:DNA-binding transcription factor activity"/>
    <property type="evidence" value="ECO:0000318"/>
    <property type="project" value="GO_Central"/>
</dbReference>
<evidence type="ECO:0000259" key="11">
    <source>
        <dbReference type="PROSITE" id="PS50157"/>
    </source>
</evidence>
<keyword evidence="6" id="KW-0238">DNA-binding</keyword>
<dbReference type="STRING" id="28377.ENSACAP00000013266"/>
<evidence type="ECO:0000256" key="8">
    <source>
        <dbReference type="ARBA" id="ARBA00023242"/>
    </source>
</evidence>
<dbReference type="Ensembl" id="ENSACAT00000013533.3">
    <property type="protein sequence ID" value="ENSACAP00000013266.3"/>
    <property type="gene ID" value="ENSACAG00000013504.3"/>
</dbReference>
<dbReference type="GO" id="GO:0005634">
    <property type="term" value="C:nucleus"/>
    <property type="evidence" value="ECO:0000318"/>
    <property type="project" value="GO_Central"/>
</dbReference>
<keyword evidence="3 9" id="KW-0863">Zinc-finger</keyword>
<dbReference type="GO" id="GO:0006357">
    <property type="term" value="P:regulation of transcription by RNA polymerase II"/>
    <property type="evidence" value="ECO:0000318"/>
    <property type="project" value="GO_Central"/>
</dbReference>
<dbReference type="InterPro" id="IPR052253">
    <property type="entry name" value="CR1/CR2-DNA-binding_regulator"/>
</dbReference>
<evidence type="ECO:0000256" key="5">
    <source>
        <dbReference type="ARBA" id="ARBA00023015"/>
    </source>
</evidence>
<feature type="compositionally biased region" description="Basic and acidic residues" evidence="10">
    <location>
        <begin position="46"/>
        <end position="70"/>
    </location>
</feature>
<dbReference type="HOGENOM" id="CLU_032989_1_1_1"/>
<reference evidence="12" key="3">
    <citation type="submission" date="2025-09" db="UniProtKB">
        <authorList>
            <consortium name="Ensembl"/>
        </authorList>
    </citation>
    <scope>IDENTIFICATION</scope>
</reference>
<evidence type="ECO:0000256" key="6">
    <source>
        <dbReference type="ARBA" id="ARBA00023125"/>
    </source>
</evidence>
<dbReference type="GO" id="GO:0008270">
    <property type="term" value="F:zinc ion binding"/>
    <property type="evidence" value="ECO:0007669"/>
    <property type="project" value="UniProtKB-KW"/>
</dbReference>
<dbReference type="SMART" id="SM01366">
    <property type="entry name" value="c-clamp"/>
    <property type="match status" value="1"/>
</dbReference>
<feature type="region of interest" description="Disordered" evidence="10">
    <location>
        <begin position="271"/>
        <end position="294"/>
    </location>
</feature>
<dbReference type="Proteomes" id="UP000001646">
    <property type="component" value="Chromosome 4"/>
</dbReference>
<dbReference type="PANTHER" id="PTHR13006:SF7">
    <property type="entry name" value="ZINC FINGER PROTEIN 704"/>
    <property type="match status" value="1"/>
</dbReference>
<evidence type="ECO:0000313" key="12">
    <source>
        <dbReference type="Ensembl" id="ENSACAP00000013266.3"/>
    </source>
</evidence>
<dbReference type="GO" id="GO:0000978">
    <property type="term" value="F:RNA polymerase II cis-regulatory region sequence-specific DNA binding"/>
    <property type="evidence" value="ECO:0000318"/>
    <property type="project" value="GO_Central"/>
</dbReference>
<keyword evidence="4" id="KW-0862">Zinc</keyword>
<sequence>MGRAEKAKDLLQLCVHITVPKLPSFPSVDANRRRRRSGASSSPGFELEKSERERERERESEPQGGKEKQAARRSPWLLGSARQQLGKEGRKERRKERRKGGRLLSRWLGHPLGVGARPPPGCEPPTPAARLIRSALLGSPRPASPGAPAMQARRLAKRSSLGSRRLTITASSSSAAAASSKPEPCCWRPARREGASAAALEEEEEEEDAVVVVVDALEEEDDDEGHKDSLKATSIKREMTFAAFQQEDLKSDLNQKLSDQHFFLLAMKEEDSKTADTKKPSRVHEHEKESTRSICLLEQKRKVVSSNIDVPPARKSSEELDMDKVTAAMVLTSLSTSPLVRSPPVRPNESLNGSWKEGGFVPSSTSSSGYWSWSAPSDQSNPSTPSPPLSADSFKPFRLLSQTDDGIDEAETSSLLFDEPIPRKRKNSMKVMFKCLWKNCGKVLSTAVGIQKHIRTIHLGRVGESDYSDGEEDFYYTEIRLNTDSVADGLSSLSPVSPSLASPLSFPSQDANKNELSCAKTDAKGITPLSCSAPTNLYLVHSDHAYQATAPVNIPGSTKFTPNGNSFSISWQSPPVTFTGIPVSPTHTRPAGSGEQKQQIQTVLSSPPRASVGLRKPRGEGKKCRKVYGMENRDMWCTACRWKKACQRFID</sequence>
<dbReference type="PANTHER" id="PTHR13006">
    <property type="entry name" value="PAPILLOMAVIRUS REGULATORY FACTOR PRF-1"/>
    <property type="match status" value="1"/>
</dbReference>
<keyword evidence="8" id="KW-0539">Nucleus</keyword>
<feature type="compositionally biased region" description="Basic and acidic residues" evidence="10">
    <location>
        <begin position="271"/>
        <end position="291"/>
    </location>
</feature>
<evidence type="ECO:0000256" key="4">
    <source>
        <dbReference type="ARBA" id="ARBA00022833"/>
    </source>
</evidence>
<feature type="compositionally biased region" description="Acidic residues" evidence="10">
    <location>
        <begin position="200"/>
        <end position="209"/>
    </location>
</feature>
<evidence type="ECO:0000256" key="10">
    <source>
        <dbReference type="SAM" id="MobiDB-lite"/>
    </source>
</evidence>
<keyword evidence="2" id="KW-0479">Metal-binding</keyword>
<feature type="region of interest" description="Disordered" evidence="10">
    <location>
        <begin position="22"/>
        <end position="209"/>
    </location>
</feature>
<dbReference type="PROSITE" id="PS00028">
    <property type="entry name" value="ZINC_FINGER_C2H2_1"/>
    <property type="match status" value="1"/>
</dbReference>
<name>G1KNV9_ANOCA</name>
<feature type="region of interest" description="Disordered" evidence="10">
    <location>
        <begin position="338"/>
        <end position="393"/>
    </location>
</feature>
<protein>
    <submittedName>
        <fullName evidence="12">Zinc finger protein 704</fullName>
    </submittedName>
</protein>
<feature type="compositionally biased region" description="Low complexity" evidence="10">
    <location>
        <begin position="138"/>
        <end position="149"/>
    </location>
</feature>
<feature type="region of interest" description="Disordered" evidence="10">
    <location>
        <begin position="581"/>
        <end position="618"/>
    </location>
</feature>
<keyword evidence="5" id="KW-0805">Transcription regulation</keyword>